<dbReference type="AlphaFoldDB" id="A0A918Y716"/>
<reference evidence="2" key="2">
    <citation type="submission" date="2020-09" db="EMBL/GenBank/DDBJ databases">
        <authorList>
            <person name="Sun Q."/>
            <person name="Ohkuma M."/>
        </authorList>
    </citation>
    <scope>NUCLEOTIDE SEQUENCE</scope>
    <source>
        <strain evidence="2">JCM 4654</strain>
    </source>
</reference>
<dbReference type="Proteomes" id="UP000608955">
    <property type="component" value="Unassembled WGS sequence"/>
</dbReference>
<dbReference type="EMBL" id="BMVF01000010">
    <property type="protein sequence ID" value="GHD91293.1"/>
    <property type="molecule type" value="Genomic_DNA"/>
</dbReference>
<reference evidence="2" key="1">
    <citation type="journal article" date="2014" name="Int. J. Syst. Evol. Microbiol.">
        <title>Complete genome sequence of Corynebacterium casei LMG S-19264T (=DSM 44701T), isolated from a smear-ripened cheese.</title>
        <authorList>
            <consortium name="US DOE Joint Genome Institute (JGI-PGF)"/>
            <person name="Walter F."/>
            <person name="Albersmeier A."/>
            <person name="Kalinowski J."/>
            <person name="Ruckert C."/>
        </authorList>
    </citation>
    <scope>NUCLEOTIDE SEQUENCE</scope>
    <source>
        <strain evidence="2">JCM 4654</strain>
    </source>
</reference>
<sequence>MSSHTYVPGALRTYARTLRPARRAALTPLTRASMVTGTTRAPVELTASRHDTPPDGPSPVLTGYQVIPYRI</sequence>
<name>A0A918Y716_9ACTN</name>
<organism evidence="2 3">
    <name type="scientific">Streptomyces naganishii JCM 4654</name>
    <dbReference type="NCBI Taxonomy" id="1306179"/>
    <lineage>
        <taxon>Bacteria</taxon>
        <taxon>Bacillati</taxon>
        <taxon>Actinomycetota</taxon>
        <taxon>Actinomycetes</taxon>
        <taxon>Kitasatosporales</taxon>
        <taxon>Streptomycetaceae</taxon>
        <taxon>Streptomyces</taxon>
    </lineage>
</organism>
<evidence type="ECO:0000313" key="3">
    <source>
        <dbReference type="Proteomes" id="UP000608955"/>
    </source>
</evidence>
<evidence type="ECO:0000313" key="2">
    <source>
        <dbReference type="EMBL" id="GHD91293.1"/>
    </source>
</evidence>
<comment type="caution">
    <text evidence="2">The sequence shown here is derived from an EMBL/GenBank/DDBJ whole genome shotgun (WGS) entry which is preliminary data.</text>
</comment>
<evidence type="ECO:0000256" key="1">
    <source>
        <dbReference type="SAM" id="MobiDB-lite"/>
    </source>
</evidence>
<protein>
    <submittedName>
        <fullName evidence="2">Uncharacterized protein</fullName>
    </submittedName>
</protein>
<keyword evidence="3" id="KW-1185">Reference proteome</keyword>
<gene>
    <name evidence="2" type="ORF">GCM10010508_39570</name>
</gene>
<feature type="region of interest" description="Disordered" evidence="1">
    <location>
        <begin position="35"/>
        <end position="62"/>
    </location>
</feature>
<proteinExistence type="predicted"/>
<accession>A0A918Y716</accession>